<sequence>MTRRLDLYDTLAQRCADAAVRTYSTSFALATRTLPADQRVHVRNVYGLVRLADEIVDGAAAEAGGDQRAALDALEADCERAMAQGYSTNVLVHAFARTARHAGFGAELTAPFFASMRMDITRTTHDEASFTAYVDGSAEVVGLMCLRVFLVTEPDGAARYLALEPSARALGAAFQKINFLRDLADDDGRLGRRYFPGIDPAVFTETDKRRILADIDADLTLAASGIAALPPASARAVRVAHALFAELARRLRRTPAPDLLAARVRVPGPVKARLAAAALAGRTRTT</sequence>
<dbReference type="InterPro" id="IPR019845">
    <property type="entry name" value="Squalene/phytoene_synthase_CS"/>
</dbReference>
<dbReference type="Pfam" id="PF00494">
    <property type="entry name" value="SQS_PSY"/>
    <property type="match status" value="1"/>
</dbReference>
<keyword evidence="2" id="KW-0808">Transferase</keyword>
<organism evidence="3 4">
    <name type="scientific">Georgenia faecalis</name>
    <dbReference type="NCBI Taxonomy" id="2483799"/>
    <lineage>
        <taxon>Bacteria</taxon>
        <taxon>Bacillati</taxon>
        <taxon>Actinomycetota</taxon>
        <taxon>Actinomycetes</taxon>
        <taxon>Micrococcales</taxon>
        <taxon>Bogoriellaceae</taxon>
        <taxon>Georgenia</taxon>
    </lineage>
</organism>
<dbReference type="InterPro" id="IPR044843">
    <property type="entry name" value="Trans_IPPS_bact-type"/>
</dbReference>
<dbReference type="SFLD" id="SFLDG01018">
    <property type="entry name" value="Squalene/Phytoene_Synthase_Lik"/>
    <property type="match status" value="1"/>
</dbReference>
<evidence type="ECO:0000256" key="1">
    <source>
        <dbReference type="ARBA" id="ARBA00004684"/>
    </source>
</evidence>
<dbReference type="InterPro" id="IPR008949">
    <property type="entry name" value="Isoprenoid_synthase_dom_sf"/>
</dbReference>
<evidence type="ECO:0000313" key="4">
    <source>
        <dbReference type="Proteomes" id="UP001595955"/>
    </source>
</evidence>
<dbReference type="InterPro" id="IPR002060">
    <property type="entry name" value="Squ/phyt_synthse"/>
</dbReference>
<dbReference type="SFLD" id="SFLDS00005">
    <property type="entry name" value="Isoprenoid_Synthase_Type_I"/>
    <property type="match status" value="1"/>
</dbReference>
<comment type="caution">
    <text evidence="3">The sequence shown here is derived from an EMBL/GenBank/DDBJ whole genome shotgun (WGS) entry which is preliminary data.</text>
</comment>
<dbReference type="RefSeq" id="WP_122822973.1">
    <property type="nucleotide sequence ID" value="NZ_CP033325.1"/>
</dbReference>
<dbReference type="PROSITE" id="PS01045">
    <property type="entry name" value="SQUALEN_PHYTOEN_SYN_2"/>
    <property type="match status" value="1"/>
</dbReference>
<dbReference type="EMBL" id="JBHSGF010000001">
    <property type="protein sequence ID" value="MFC4553739.1"/>
    <property type="molecule type" value="Genomic_DNA"/>
</dbReference>
<dbReference type="SFLD" id="SFLDG01212">
    <property type="entry name" value="Phytoene_synthase_like"/>
    <property type="match status" value="1"/>
</dbReference>
<name>A0ABV9D4Z0_9MICO</name>
<comment type="pathway">
    <text evidence="1">Carotenoid biosynthesis; phytoene biosynthesis.</text>
</comment>
<gene>
    <name evidence="3" type="ORF">ACFO3F_00630</name>
</gene>
<accession>A0ABV9D4Z0</accession>
<dbReference type="SUPFAM" id="SSF48576">
    <property type="entry name" value="Terpenoid synthases"/>
    <property type="match status" value="1"/>
</dbReference>
<dbReference type="Gene3D" id="1.10.600.10">
    <property type="entry name" value="Farnesyl Diphosphate Synthase"/>
    <property type="match status" value="1"/>
</dbReference>
<keyword evidence="4" id="KW-1185">Reference proteome</keyword>
<dbReference type="Proteomes" id="UP001595955">
    <property type="component" value="Unassembled WGS sequence"/>
</dbReference>
<reference evidence="4" key="1">
    <citation type="journal article" date="2019" name="Int. J. Syst. Evol. Microbiol.">
        <title>The Global Catalogue of Microorganisms (GCM) 10K type strain sequencing project: providing services to taxonomists for standard genome sequencing and annotation.</title>
        <authorList>
            <consortium name="The Broad Institute Genomics Platform"/>
            <consortium name="The Broad Institute Genome Sequencing Center for Infectious Disease"/>
            <person name="Wu L."/>
            <person name="Ma J."/>
        </authorList>
    </citation>
    <scope>NUCLEOTIDE SEQUENCE [LARGE SCALE GENOMIC DNA]</scope>
    <source>
        <strain evidence="4">JCM 3369</strain>
    </source>
</reference>
<protein>
    <submittedName>
        <fullName evidence="3">Phytoene/squalene synthase family protein</fullName>
    </submittedName>
</protein>
<evidence type="ECO:0000256" key="2">
    <source>
        <dbReference type="ARBA" id="ARBA00022679"/>
    </source>
</evidence>
<proteinExistence type="predicted"/>
<evidence type="ECO:0000313" key="3">
    <source>
        <dbReference type="EMBL" id="MFC4553739.1"/>
    </source>
</evidence>
<dbReference type="PANTHER" id="PTHR31480">
    <property type="entry name" value="BIFUNCTIONAL LYCOPENE CYCLASE/PHYTOENE SYNTHASE"/>
    <property type="match status" value="1"/>
</dbReference>